<dbReference type="PANTHER" id="PTHR32071">
    <property type="entry name" value="TRANSCRIPTIONAL REGULATORY PROTEIN"/>
    <property type="match status" value="1"/>
</dbReference>
<gene>
    <name evidence="9" type="ORF">WOB96_12465</name>
</gene>
<proteinExistence type="predicted"/>
<organism evidence="9 10">
    <name type="scientific">Thermithiobacillus plumbiphilus</name>
    <dbReference type="NCBI Taxonomy" id="1729899"/>
    <lineage>
        <taxon>Bacteria</taxon>
        <taxon>Pseudomonadati</taxon>
        <taxon>Pseudomonadota</taxon>
        <taxon>Acidithiobacillia</taxon>
        <taxon>Acidithiobacillales</taxon>
        <taxon>Thermithiobacillaceae</taxon>
        <taxon>Thermithiobacillus</taxon>
    </lineage>
</organism>
<keyword evidence="2" id="KW-0067">ATP-binding</keyword>
<dbReference type="SMART" id="SM00448">
    <property type="entry name" value="REC"/>
    <property type="match status" value="1"/>
</dbReference>
<feature type="modified residue" description="4-aspartylphosphate" evidence="6">
    <location>
        <position position="55"/>
    </location>
</feature>
<dbReference type="InterPro" id="IPR011006">
    <property type="entry name" value="CheY-like_superfamily"/>
</dbReference>
<evidence type="ECO:0000256" key="3">
    <source>
        <dbReference type="ARBA" id="ARBA00023015"/>
    </source>
</evidence>
<evidence type="ECO:0000259" key="8">
    <source>
        <dbReference type="PROSITE" id="PS50110"/>
    </source>
</evidence>
<dbReference type="PRINTS" id="PR01590">
    <property type="entry name" value="HTHFIS"/>
</dbReference>
<comment type="caution">
    <text evidence="9">The sequence shown here is derived from an EMBL/GenBank/DDBJ whole genome shotgun (WGS) entry which is preliminary data.</text>
</comment>
<dbReference type="RefSeq" id="WP_341371623.1">
    <property type="nucleotide sequence ID" value="NZ_JBBPCO010000013.1"/>
</dbReference>
<sequence>MSGPSVLLVAKNQQIQDTYYPLLIQADYEVHRVDVDSGSYGRLNMDIAPRVILLDLEDDLSGLERMPVLRRHFPAAVFIVLSERDDWMQAVTAMKAGAHEYLRKPVEAGALHLAIRKALSPAAAQIGEPAGTIDEGYSLSGLVGRSRAMRQVHDLIQRVADTDATVLVLGESGTGKEMVARVIHHHSKRNGYSFVALNCGAVPADLLESELFGHEKGAFTGAITTRKGRFELAARGTLLLDEIGEMSPQMQVKLLRVLQERTFERVGGIKSLPADARIIAATHRDLEASINEGRFREDLFYRLNVFPIVLPTLRERLDDIPLLVRHTLSRLEAEGREQIELSDSAMEVMMQYTWPGNVRELQNIIERLVILYPGERVSAEHLPDKLHNLKNGEMPSLRLAFSDPDASEFGLDAGVILPEGPFDLKDYLDNVERDLIQQALAAADGVVTHAAQRLNVRRTTLVEKIKKFGLRINEQNVA</sequence>
<evidence type="ECO:0000313" key="10">
    <source>
        <dbReference type="Proteomes" id="UP001446205"/>
    </source>
</evidence>
<feature type="domain" description="Sigma-54 factor interaction" evidence="7">
    <location>
        <begin position="142"/>
        <end position="370"/>
    </location>
</feature>
<dbReference type="Pfam" id="PF25601">
    <property type="entry name" value="AAA_lid_14"/>
    <property type="match status" value="1"/>
</dbReference>
<dbReference type="Gene3D" id="1.10.8.60">
    <property type="match status" value="1"/>
</dbReference>
<dbReference type="InterPro" id="IPR025662">
    <property type="entry name" value="Sigma_54_int_dom_ATP-bd_1"/>
</dbReference>
<evidence type="ECO:0000256" key="1">
    <source>
        <dbReference type="ARBA" id="ARBA00022741"/>
    </source>
</evidence>
<protein>
    <submittedName>
        <fullName evidence="9">Sigma-54 dependent transcriptional regulator</fullName>
    </submittedName>
</protein>
<dbReference type="PROSITE" id="PS50045">
    <property type="entry name" value="SIGMA54_INTERACT_4"/>
    <property type="match status" value="1"/>
</dbReference>
<keyword evidence="6" id="KW-0597">Phosphoprotein</keyword>
<dbReference type="PROSITE" id="PS50110">
    <property type="entry name" value="RESPONSE_REGULATORY"/>
    <property type="match status" value="1"/>
</dbReference>
<keyword evidence="5" id="KW-0804">Transcription</keyword>
<evidence type="ECO:0000256" key="2">
    <source>
        <dbReference type="ARBA" id="ARBA00022840"/>
    </source>
</evidence>
<dbReference type="Proteomes" id="UP001446205">
    <property type="component" value="Unassembled WGS sequence"/>
</dbReference>
<dbReference type="CDD" id="cd00009">
    <property type="entry name" value="AAA"/>
    <property type="match status" value="1"/>
</dbReference>
<dbReference type="Gene3D" id="3.40.50.300">
    <property type="entry name" value="P-loop containing nucleotide triphosphate hydrolases"/>
    <property type="match status" value="1"/>
</dbReference>
<dbReference type="InterPro" id="IPR027417">
    <property type="entry name" value="P-loop_NTPase"/>
</dbReference>
<dbReference type="SUPFAM" id="SSF52172">
    <property type="entry name" value="CheY-like"/>
    <property type="match status" value="1"/>
</dbReference>
<dbReference type="InterPro" id="IPR002078">
    <property type="entry name" value="Sigma_54_int"/>
</dbReference>
<dbReference type="SUPFAM" id="SSF46689">
    <property type="entry name" value="Homeodomain-like"/>
    <property type="match status" value="1"/>
</dbReference>
<dbReference type="PANTHER" id="PTHR32071:SF117">
    <property type="entry name" value="PTS-DEPENDENT DIHYDROXYACETONE KINASE OPERON REGULATORY PROTEIN-RELATED"/>
    <property type="match status" value="1"/>
</dbReference>
<dbReference type="InterPro" id="IPR025944">
    <property type="entry name" value="Sigma_54_int_dom_CS"/>
</dbReference>
<dbReference type="InterPro" id="IPR001789">
    <property type="entry name" value="Sig_transdc_resp-reg_receiver"/>
</dbReference>
<accession>A0ABU9DDM2</accession>
<dbReference type="EMBL" id="JBBPCO010000013">
    <property type="protein sequence ID" value="MEK8090568.1"/>
    <property type="molecule type" value="Genomic_DNA"/>
</dbReference>
<dbReference type="PROSITE" id="PS00675">
    <property type="entry name" value="SIGMA54_INTERACT_1"/>
    <property type="match status" value="1"/>
</dbReference>
<evidence type="ECO:0000256" key="5">
    <source>
        <dbReference type="ARBA" id="ARBA00023163"/>
    </source>
</evidence>
<evidence type="ECO:0000256" key="4">
    <source>
        <dbReference type="ARBA" id="ARBA00023125"/>
    </source>
</evidence>
<keyword evidence="1" id="KW-0547">Nucleotide-binding</keyword>
<dbReference type="InterPro" id="IPR002197">
    <property type="entry name" value="HTH_Fis"/>
</dbReference>
<feature type="domain" description="Response regulatory" evidence="8">
    <location>
        <begin position="5"/>
        <end position="119"/>
    </location>
</feature>
<keyword evidence="4" id="KW-0238">DNA-binding</keyword>
<name>A0ABU9DDM2_9PROT</name>
<dbReference type="InterPro" id="IPR003593">
    <property type="entry name" value="AAA+_ATPase"/>
</dbReference>
<evidence type="ECO:0000256" key="6">
    <source>
        <dbReference type="PROSITE-ProRule" id="PRU00169"/>
    </source>
</evidence>
<dbReference type="PROSITE" id="PS00688">
    <property type="entry name" value="SIGMA54_INTERACT_3"/>
    <property type="match status" value="1"/>
</dbReference>
<dbReference type="Pfam" id="PF00072">
    <property type="entry name" value="Response_reg"/>
    <property type="match status" value="1"/>
</dbReference>
<dbReference type="SMART" id="SM00382">
    <property type="entry name" value="AAA"/>
    <property type="match status" value="1"/>
</dbReference>
<evidence type="ECO:0000259" key="7">
    <source>
        <dbReference type="PROSITE" id="PS50045"/>
    </source>
</evidence>
<dbReference type="InterPro" id="IPR009057">
    <property type="entry name" value="Homeodomain-like_sf"/>
</dbReference>
<dbReference type="Pfam" id="PF00158">
    <property type="entry name" value="Sigma54_activat"/>
    <property type="match status" value="1"/>
</dbReference>
<keyword evidence="10" id="KW-1185">Reference proteome</keyword>
<keyword evidence="3" id="KW-0805">Transcription regulation</keyword>
<dbReference type="Gene3D" id="1.10.10.60">
    <property type="entry name" value="Homeodomain-like"/>
    <property type="match status" value="1"/>
</dbReference>
<dbReference type="SUPFAM" id="SSF52540">
    <property type="entry name" value="P-loop containing nucleoside triphosphate hydrolases"/>
    <property type="match status" value="1"/>
</dbReference>
<evidence type="ECO:0000313" key="9">
    <source>
        <dbReference type="EMBL" id="MEK8090568.1"/>
    </source>
</evidence>
<dbReference type="InterPro" id="IPR058031">
    <property type="entry name" value="AAA_lid_NorR"/>
</dbReference>
<dbReference type="Pfam" id="PF02954">
    <property type="entry name" value="HTH_8"/>
    <property type="match status" value="1"/>
</dbReference>
<dbReference type="Gene3D" id="3.40.50.2300">
    <property type="match status" value="1"/>
</dbReference>
<reference evidence="9 10" key="1">
    <citation type="submission" date="2024-04" db="EMBL/GenBank/DDBJ databases">
        <authorList>
            <person name="Abashina T."/>
            <person name="Shaikin A."/>
        </authorList>
    </citation>
    <scope>NUCLEOTIDE SEQUENCE [LARGE SCALE GENOMIC DNA]</scope>
    <source>
        <strain evidence="9 10">AAFK</strain>
    </source>
</reference>